<dbReference type="Pfam" id="PF00583">
    <property type="entry name" value="Acetyltransf_1"/>
    <property type="match status" value="1"/>
</dbReference>
<evidence type="ECO:0000313" key="2">
    <source>
        <dbReference type="EMBL" id="GAA3903697.1"/>
    </source>
</evidence>
<feature type="domain" description="N-acetyltransferase" evidence="1">
    <location>
        <begin position="4"/>
        <end position="202"/>
    </location>
</feature>
<dbReference type="InterPro" id="IPR016181">
    <property type="entry name" value="Acyl_CoA_acyltransferase"/>
</dbReference>
<dbReference type="Proteomes" id="UP001500133">
    <property type="component" value="Unassembled WGS sequence"/>
</dbReference>
<dbReference type="EMBL" id="BAAAZT010000060">
    <property type="protein sequence ID" value="GAA3903697.1"/>
    <property type="molecule type" value="Genomic_DNA"/>
</dbReference>
<comment type="caution">
    <text evidence="2">The sequence shown here is derived from an EMBL/GenBank/DDBJ whole genome shotgun (WGS) entry which is preliminary data.</text>
</comment>
<accession>A0ABP7LPI6</accession>
<name>A0ABP7LPI6_9GAMM</name>
<dbReference type="PANTHER" id="PTHR42791:SF1">
    <property type="entry name" value="N-ACETYLTRANSFERASE DOMAIN-CONTAINING PROTEIN"/>
    <property type="match status" value="1"/>
</dbReference>
<evidence type="ECO:0000259" key="1">
    <source>
        <dbReference type="PROSITE" id="PS51186"/>
    </source>
</evidence>
<dbReference type="PANTHER" id="PTHR42791">
    <property type="entry name" value="GNAT FAMILY ACETYLTRANSFERASE"/>
    <property type="match status" value="1"/>
</dbReference>
<proteinExistence type="predicted"/>
<dbReference type="Gene3D" id="3.40.630.30">
    <property type="match status" value="1"/>
</dbReference>
<dbReference type="InterPro" id="IPR052523">
    <property type="entry name" value="Trichothecene_AcTrans"/>
</dbReference>
<sequence>MTVFDLRCLHAADVAAAAELLGRGMRDNPTHVQVFGEYPERRRRALAAMFAPFMRRQVQSGLAFGAFIGDELAGVAGLSLPGRCQPALADKLRALPALLAATGPRSLWRVYCWTRVWKQRDAQMPRHGHLGPLAVAPERQGQGIGSALFERLCDELGKRGLTGYLETDLAANVRLYERFGFSVVARRPVVGTEHWFMLQRRREPAI</sequence>
<organism evidence="2 3">
    <name type="scientific">Halomonas cibimaris</name>
    <dbReference type="NCBI Taxonomy" id="657012"/>
    <lineage>
        <taxon>Bacteria</taxon>
        <taxon>Pseudomonadati</taxon>
        <taxon>Pseudomonadota</taxon>
        <taxon>Gammaproteobacteria</taxon>
        <taxon>Oceanospirillales</taxon>
        <taxon>Halomonadaceae</taxon>
        <taxon>Halomonas</taxon>
    </lineage>
</organism>
<dbReference type="InterPro" id="IPR000182">
    <property type="entry name" value="GNAT_dom"/>
</dbReference>
<dbReference type="SUPFAM" id="SSF55729">
    <property type="entry name" value="Acyl-CoA N-acyltransferases (Nat)"/>
    <property type="match status" value="1"/>
</dbReference>
<dbReference type="CDD" id="cd04301">
    <property type="entry name" value="NAT_SF"/>
    <property type="match status" value="1"/>
</dbReference>
<reference evidence="3" key="1">
    <citation type="journal article" date="2019" name="Int. J. Syst. Evol. Microbiol.">
        <title>The Global Catalogue of Microorganisms (GCM) 10K type strain sequencing project: providing services to taxonomists for standard genome sequencing and annotation.</title>
        <authorList>
            <consortium name="The Broad Institute Genomics Platform"/>
            <consortium name="The Broad Institute Genome Sequencing Center for Infectious Disease"/>
            <person name="Wu L."/>
            <person name="Ma J."/>
        </authorList>
    </citation>
    <scope>NUCLEOTIDE SEQUENCE [LARGE SCALE GENOMIC DNA]</scope>
    <source>
        <strain evidence="3">JCM 16914</strain>
    </source>
</reference>
<dbReference type="RefSeq" id="WP_344703430.1">
    <property type="nucleotide sequence ID" value="NZ_BAAAZT010000060.1"/>
</dbReference>
<evidence type="ECO:0000313" key="3">
    <source>
        <dbReference type="Proteomes" id="UP001500133"/>
    </source>
</evidence>
<keyword evidence="3" id="KW-1185">Reference proteome</keyword>
<dbReference type="PROSITE" id="PS51186">
    <property type="entry name" value="GNAT"/>
    <property type="match status" value="1"/>
</dbReference>
<gene>
    <name evidence="2" type="ORF">GCM10022228_12470</name>
</gene>
<protein>
    <submittedName>
        <fullName evidence="2">GNAT family N-acetyltransferase</fullName>
    </submittedName>
</protein>